<protein>
    <submittedName>
        <fullName evidence="1">Uncharacterized protein</fullName>
    </submittedName>
</protein>
<reference evidence="1 2" key="1">
    <citation type="submission" date="2018-03" db="EMBL/GenBank/DDBJ databases">
        <title>Draft Genome Sequences of the Obligatory Marine Myxobacteria Enhygromyxa salina SWB007.</title>
        <authorList>
            <person name="Poehlein A."/>
            <person name="Moghaddam J.A."/>
            <person name="Harms H."/>
            <person name="Alanjari M."/>
            <person name="Koenig G.M."/>
            <person name="Daniel R."/>
            <person name="Schaeberle T.F."/>
        </authorList>
    </citation>
    <scope>NUCLEOTIDE SEQUENCE [LARGE SCALE GENOMIC DNA]</scope>
    <source>
        <strain evidence="1 2">SWB007</strain>
    </source>
</reference>
<dbReference type="RefSeq" id="WP_106089592.1">
    <property type="nucleotide sequence ID" value="NZ_PVNL01000051.1"/>
</dbReference>
<dbReference type="Proteomes" id="UP000238823">
    <property type="component" value="Unassembled WGS sequence"/>
</dbReference>
<accession>A0A2S9YR74</accession>
<organism evidence="1 2">
    <name type="scientific">Enhygromyxa salina</name>
    <dbReference type="NCBI Taxonomy" id="215803"/>
    <lineage>
        <taxon>Bacteria</taxon>
        <taxon>Pseudomonadati</taxon>
        <taxon>Myxococcota</taxon>
        <taxon>Polyangia</taxon>
        <taxon>Nannocystales</taxon>
        <taxon>Nannocystaceae</taxon>
        <taxon>Enhygromyxa</taxon>
    </lineage>
</organism>
<gene>
    <name evidence="1" type="ORF">ENSA7_25700</name>
</gene>
<comment type="caution">
    <text evidence="1">The sequence shown here is derived from an EMBL/GenBank/DDBJ whole genome shotgun (WGS) entry which is preliminary data.</text>
</comment>
<dbReference type="AlphaFoldDB" id="A0A2S9YR74"/>
<evidence type="ECO:0000313" key="2">
    <source>
        <dbReference type="Proteomes" id="UP000238823"/>
    </source>
</evidence>
<name>A0A2S9YR74_9BACT</name>
<evidence type="ECO:0000313" key="1">
    <source>
        <dbReference type="EMBL" id="PRQ07580.1"/>
    </source>
</evidence>
<dbReference type="EMBL" id="PVNL01000051">
    <property type="protein sequence ID" value="PRQ07580.1"/>
    <property type="molecule type" value="Genomic_DNA"/>
</dbReference>
<proteinExistence type="predicted"/>
<sequence length="68" mass="7192">MTRLPISERPGLTERAGLDTVRVIAGGADDATVREATHEHLIRSPIGGTTETIGSEDLQLIRDPVTAG</sequence>